<protein>
    <submittedName>
        <fullName evidence="1">Uncharacterized protein</fullName>
    </submittedName>
</protein>
<dbReference type="OrthoDB" id="6088034at2759"/>
<evidence type="ECO:0000313" key="1">
    <source>
        <dbReference type="EMBL" id="KAJ7388231.1"/>
    </source>
</evidence>
<name>A0A9W9ZUS7_9CNID</name>
<reference evidence="1" key="1">
    <citation type="submission" date="2023-01" db="EMBL/GenBank/DDBJ databases">
        <title>Genome assembly of the deep-sea coral Lophelia pertusa.</title>
        <authorList>
            <person name="Herrera S."/>
            <person name="Cordes E."/>
        </authorList>
    </citation>
    <scope>NUCLEOTIDE SEQUENCE</scope>
    <source>
        <strain evidence="1">USNM1676648</strain>
        <tissue evidence="1">Polyp</tissue>
    </source>
</reference>
<dbReference type="AlphaFoldDB" id="A0A9W9ZUS7"/>
<keyword evidence="2" id="KW-1185">Reference proteome</keyword>
<comment type="caution">
    <text evidence="1">The sequence shown here is derived from an EMBL/GenBank/DDBJ whole genome shotgun (WGS) entry which is preliminary data.</text>
</comment>
<dbReference type="Proteomes" id="UP001163046">
    <property type="component" value="Unassembled WGS sequence"/>
</dbReference>
<accession>A0A9W9ZUS7</accession>
<organism evidence="1 2">
    <name type="scientific">Desmophyllum pertusum</name>
    <dbReference type="NCBI Taxonomy" id="174260"/>
    <lineage>
        <taxon>Eukaryota</taxon>
        <taxon>Metazoa</taxon>
        <taxon>Cnidaria</taxon>
        <taxon>Anthozoa</taxon>
        <taxon>Hexacorallia</taxon>
        <taxon>Scleractinia</taxon>
        <taxon>Caryophylliina</taxon>
        <taxon>Caryophylliidae</taxon>
        <taxon>Desmophyllum</taxon>
    </lineage>
</organism>
<gene>
    <name evidence="1" type="ORF">OS493_039078</name>
</gene>
<dbReference type="EMBL" id="MU825546">
    <property type="protein sequence ID" value="KAJ7388231.1"/>
    <property type="molecule type" value="Genomic_DNA"/>
</dbReference>
<proteinExistence type="predicted"/>
<evidence type="ECO:0000313" key="2">
    <source>
        <dbReference type="Proteomes" id="UP001163046"/>
    </source>
</evidence>
<sequence>MPKVEEMTWDSSYDSVLLGGAENSTISEKHETVLKEHINYHDEMKKFLERCLHIGQTEGKMAASVYFKQNKPSKPKASLGNLFEQNSQRLHQSVEEMQRFLKSKLKNQRLQEQHALNYSVTQSWEEISLQIEKHSLICNHKKKQALVPDLNLGLLLESGSQIHQREKILKSVTGTFDKWITKNTQISARHARRLRALAKTFQPFPRLAELGLTTTEVCNKLSIILKVLEIPEYKNFWSQTN</sequence>